<keyword evidence="2 5" id="KW-0328">Glycosyltransferase</keyword>
<reference evidence="5 6" key="1">
    <citation type="submission" date="2023-07" db="EMBL/GenBank/DDBJ databases">
        <title>Novel species in genus Planococcus.</title>
        <authorList>
            <person name="Ning S."/>
        </authorList>
    </citation>
    <scope>NUCLEOTIDE SEQUENCE [LARGE SCALE GENOMIC DNA]</scope>
    <source>
        <strain evidence="5 6">N017</strain>
    </source>
</reference>
<evidence type="ECO:0000313" key="5">
    <source>
        <dbReference type="EMBL" id="MDN7244588.1"/>
    </source>
</evidence>
<evidence type="ECO:0000256" key="3">
    <source>
        <dbReference type="ARBA" id="ARBA00022679"/>
    </source>
</evidence>
<comment type="caution">
    <text evidence="5">The sequence shown here is derived from an EMBL/GenBank/DDBJ whole genome shotgun (WGS) entry which is preliminary data.</text>
</comment>
<dbReference type="InterPro" id="IPR029044">
    <property type="entry name" value="Nucleotide-diphossugar_trans"/>
</dbReference>
<dbReference type="EMBL" id="JAUJWU010000001">
    <property type="protein sequence ID" value="MDN7244588.1"/>
    <property type="molecule type" value="Genomic_DNA"/>
</dbReference>
<accession>A0ABT8N9L6</accession>
<dbReference type="SUPFAM" id="SSF53448">
    <property type="entry name" value="Nucleotide-diphospho-sugar transferases"/>
    <property type="match status" value="1"/>
</dbReference>
<evidence type="ECO:0000313" key="6">
    <source>
        <dbReference type="Proteomes" id="UP001172142"/>
    </source>
</evidence>
<keyword evidence="6" id="KW-1185">Reference proteome</keyword>
<feature type="domain" description="Glycosyltransferase 2-like" evidence="4">
    <location>
        <begin position="2"/>
        <end position="165"/>
    </location>
</feature>
<evidence type="ECO:0000256" key="2">
    <source>
        <dbReference type="ARBA" id="ARBA00022676"/>
    </source>
</evidence>
<sequence length="332" mass="39012">MIIPVYNVEEYIVKSLESVVKQKGFQEYEVIVVNDGTKDRSIDLIQDIIQENSNIRLIEQKNKGQSEARNAGLRIAKGEYISFVDSDDWIEESMISNLYDAAVRTGSEIAVCNIEMEFKEKSVILRSGFPDKTVMLAEDAIRNYFEHKRINGYLCNKIYKRDLFSKFNIKFPKDKIYEDLPTIFKLLWHSEKIIFLEDCFYHYLQRSGSSTQKLNVKLWHMIENVYLIQSFLKSAGVYEIYQKNFFQLLIFHLFRVHIELQKNKQSLNYKILKKKLEGELENISLLQVMTTSEINVLTKIKFASMKLKADSIIEFLLKAKAYKNRMKTVEGR</sequence>
<dbReference type="Gene3D" id="3.90.550.10">
    <property type="entry name" value="Spore Coat Polysaccharide Biosynthesis Protein SpsA, Chain A"/>
    <property type="match status" value="1"/>
</dbReference>
<dbReference type="PANTHER" id="PTHR22916:SF51">
    <property type="entry name" value="GLYCOSYLTRANSFERASE EPSH-RELATED"/>
    <property type="match status" value="1"/>
</dbReference>
<dbReference type="GO" id="GO:0016757">
    <property type="term" value="F:glycosyltransferase activity"/>
    <property type="evidence" value="ECO:0007669"/>
    <property type="project" value="UniProtKB-KW"/>
</dbReference>
<protein>
    <submittedName>
        <fullName evidence="5">Glycosyltransferase family 2 protein</fullName>
        <ecNumber evidence="5">2.4.-.-</ecNumber>
    </submittedName>
</protein>
<evidence type="ECO:0000259" key="4">
    <source>
        <dbReference type="Pfam" id="PF00535"/>
    </source>
</evidence>
<evidence type="ECO:0000256" key="1">
    <source>
        <dbReference type="ARBA" id="ARBA00006739"/>
    </source>
</evidence>
<dbReference type="PANTHER" id="PTHR22916">
    <property type="entry name" value="GLYCOSYLTRANSFERASE"/>
    <property type="match status" value="1"/>
</dbReference>
<dbReference type="EC" id="2.4.-.-" evidence="5"/>
<name>A0ABT8N9L6_9BACL</name>
<dbReference type="Pfam" id="PF00535">
    <property type="entry name" value="Glycos_transf_2"/>
    <property type="match status" value="1"/>
</dbReference>
<dbReference type="Proteomes" id="UP001172142">
    <property type="component" value="Unassembled WGS sequence"/>
</dbReference>
<proteinExistence type="inferred from homology"/>
<organism evidence="5 6">
    <name type="scientific">Planococcus shenhongbingii</name>
    <dbReference type="NCBI Taxonomy" id="3058398"/>
    <lineage>
        <taxon>Bacteria</taxon>
        <taxon>Bacillati</taxon>
        <taxon>Bacillota</taxon>
        <taxon>Bacilli</taxon>
        <taxon>Bacillales</taxon>
        <taxon>Caryophanaceae</taxon>
        <taxon>Planococcus</taxon>
    </lineage>
</organism>
<gene>
    <name evidence="5" type="ORF">QWY13_03700</name>
</gene>
<comment type="similarity">
    <text evidence="1">Belongs to the glycosyltransferase 2 family.</text>
</comment>
<keyword evidence="3 5" id="KW-0808">Transferase</keyword>
<dbReference type="CDD" id="cd00761">
    <property type="entry name" value="Glyco_tranf_GTA_type"/>
    <property type="match status" value="1"/>
</dbReference>
<dbReference type="InterPro" id="IPR001173">
    <property type="entry name" value="Glyco_trans_2-like"/>
</dbReference>